<evidence type="ECO:0000313" key="2">
    <source>
        <dbReference type="EMBL" id="ONI32785.1"/>
    </source>
</evidence>
<protein>
    <submittedName>
        <fullName evidence="2">Uncharacterized protein</fullName>
    </submittedName>
</protein>
<proteinExistence type="predicted"/>
<reference evidence="2 3" key="1">
    <citation type="journal article" date="2013" name="Nat. Genet.">
        <title>The high-quality draft genome of peach (Prunus persica) identifies unique patterns of genetic diversity, domestication and genome evolution.</title>
        <authorList>
            <consortium name="International Peach Genome Initiative"/>
            <person name="Verde I."/>
            <person name="Abbott A.G."/>
            <person name="Scalabrin S."/>
            <person name="Jung S."/>
            <person name="Shu S."/>
            <person name="Marroni F."/>
            <person name="Zhebentyayeva T."/>
            <person name="Dettori M.T."/>
            <person name="Grimwood J."/>
            <person name="Cattonaro F."/>
            <person name="Zuccolo A."/>
            <person name="Rossini L."/>
            <person name="Jenkins J."/>
            <person name="Vendramin E."/>
            <person name="Meisel L.A."/>
            <person name="Decroocq V."/>
            <person name="Sosinski B."/>
            <person name="Prochnik S."/>
            <person name="Mitros T."/>
            <person name="Policriti A."/>
            <person name="Cipriani G."/>
            <person name="Dondini L."/>
            <person name="Ficklin S."/>
            <person name="Goodstein D.M."/>
            <person name="Xuan P."/>
            <person name="Del Fabbro C."/>
            <person name="Aramini V."/>
            <person name="Copetti D."/>
            <person name="Gonzalez S."/>
            <person name="Horner D.S."/>
            <person name="Falchi R."/>
            <person name="Lucas S."/>
            <person name="Mica E."/>
            <person name="Maldonado J."/>
            <person name="Lazzari B."/>
            <person name="Bielenberg D."/>
            <person name="Pirona R."/>
            <person name="Miculan M."/>
            <person name="Barakat A."/>
            <person name="Testolin R."/>
            <person name="Stella A."/>
            <person name="Tartarini S."/>
            <person name="Tonutti P."/>
            <person name="Arus P."/>
            <person name="Orellana A."/>
            <person name="Wells C."/>
            <person name="Main D."/>
            <person name="Vizzotto G."/>
            <person name="Silva H."/>
            <person name="Salamini F."/>
            <person name="Schmutz J."/>
            <person name="Morgante M."/>
            <person name="Rokhsar D.S."/>
        </authorList>
    </citation>
    <scope>NUCLEOTIDE SEQUENCE [LARGE SCALE GENOMIC DNA]</scope>
    <source>
        <strain evidence="3">cv. Nemared</strain>
    </source>
</reference>
<keyword evidence="1" id="KW-1133">Transmembrane helix</keyword>
<organism evidence="2 3">
    <name type="scientific">Prunus persica</name>
    <name type="common">Peach</name>
    <name type="synonym">Amygdalus persica</name>
    <dbReference type="NCBI Taxonomy" id="3760"/>
    <lineage>
        <taxon>Eukaryota</taxon>
        <taxon>Viridiplantae</taxon>
        <taxon>Streptophyta</taxon>
        <taxon>Embryophyta</taxon>
        <taxon>Tracheophyta</taxon>
        <taxon>Spermatophyta</taxon>
        <taxon>Magnoliopsida</taxon>
        <taxon>eudicotyledons</taxon>
        <taxon>Gunneridae</taxon>
        <taxon>Pentapetalae</taxon>
        <taxon>rosids</taxon>
        <taxon>fabids</taxon>
        <taxon>Rosales</taxon>
        <taxon>Rosaceae</taxon>
        <taxon>Amygdaloideae</taxon>
        <taxon>Amygdaleae</taxon>
        <taxon>Prunus</taxon>
    </lineage>
</organism>
<name>A0A251RCH5_PRUPE</name>
<dbReference type="Gramene" id="ONI32785">
    <property type="protein sequence ID" value="ONI32785"/>
    <property type="gene ID" value="PRUPE_1G385500"/>
</dbReference>
<dbReference type="EMBL" id="CM007651">
    <property type="protein sequence ID" value="ONI32785.1"/>
    <property type="molecule type" value="Genomic_DNA"/>
</dbReference>
<evidence type="ECO:0000256" key="1">
    <source>
        <dbReference type="SAM" id="Phobius"/>
    </source>
</evidence>
<dbReference type="AlphaFoldDB" id="A0A251RCH5"/>
<evidence type="ECO:0000313" key="3">
    <source>
        <dbReference type="Proteomes" id="UP000006882"/>
    </source>
</evidence>
<keyword evidence="3" id="KW-1185">Reference proteome</keyword>
<gene>
    <name evidence="2" type="ORF">PRUPE_1G385500</name>
</gene>
<keyword evidence="1" id="KW-0812">Transmembrane</keyword>
<sequence length="104" mass="12204">MLVFIGIAVFVCLNVCFVWLKVDSMQYVQLCAILWPFRVDILWCFNFFSPILWLFRRALVKIFGHSFDILLMSVYNLAPPFDLMQCVCSCIRTCLLLELHFGRA</sequence>
<feature type="transmembrane region" description="Helical" evidence="1">
    <location>
        <begin position="33"/>
        <end position="55"/>
    </location>
</feature>
<dbReference type="Proteomes" id="UP000006882">
    <property type="component" value="Chromosome G1"/>
</dbReference>
<accession>A0A251RCH5</accession>
<keyword evidence="1" id="KW-0472">Membrane</keyword>